<dbReference type="GeneID" id="43178047"/>
<accession>A0ABU9GAP9</accession>
<comment type="caution">
    <text evidence="1">The sequence shown here is derived from an EMBL/GenBank/DDBJ whole genome shotgun (WGS) entry which is preliminary data.</text>
</comment>
<gene>
    <name evidence="1" type="ORF">V6243_01800</name>
</gene>
<protein>
    <submittedName>
        <fullName evidence="1">Uncharacterized protein</fullName>
    </submittedName>
</protein>
<name>A0ABU9GAP9_COBMA</name>
<sequence>MAWDDSATPKVARQTLVDRLLASYTPSDHHGISLVDHAVVGNVLYTVLEHPHGHTFIRQHLMQAPRQGDPSRWEYHIRDEGTPDIPLQCPPALLAQSTAPGEIAAQWREATRAAREDVAARKRKIKKLRKGERLAALDGSEVIFVRAFTASLFIGRAPDDTEEEEYEYHWEDIDLLASPLPDE</sequence>
<proteinExistence type="predicted"/>
<dbReference type="EMBL" id="JBAKAP010000001">
    <property type="protein sequence ID" value="MEL0615548.1"/>
    <property type="molecule type" value="Genomic_DNA"/>
</dbReference>
<organism evidence="1 2">
    <name type="scientific">Cobetia marina</name>
    <name type="common">Deleya marina</name>
    <dbReference type="NCBI Taxonomy" id="28258"/>
    <lineage>
        <taxon>Bacteria</taxon>
        <taxon>Pseudomonadati</taxon>
        <taxon>Pseudomonadota</taxon>
        <taxon>Gammaproteobacteria</taxon>
        <taxon>Oceanospirillales</taxon>
        <taxon>Halomonadaceae</taxon>
        <taxon>Cobetia</taxon>
    </lineage>
</organism>
<evidence type="ECO:0000313" key="2">
    <source>
        <dbReference type="Proteomes" id="UP001378242"/>
    </source>
</evidence>
<evidence type="ECO:0000313" key="1">
    <source>
        <dbReference type="EMBL" id="MEL0615548.1"/>
    </source>
</evidence>
<reference evidence="1 2" key="1">
    <citation type="submission" date="2024-02" db="EMBL/GenBank/DDBJ databases">
        <title>Bacteria isolated from the canopy kelp, Nereocystis luetkeana.</title>
        <authorList>
            <person name="Pfister C.A."/>
            <person name="Younker I.T."/>
            <person name="Light S.H."/>
        </authorList>
    </citation>
    <scope>NUCLEOTIDE SEQUENCE [LARGE SCALE GENOMIC DNA]</scope>
    <source>
        <strain evidence="1 2">TI.5.07</strain>
    </source>
</reference>
<keyword evidence="2" id="KW-1185">Reference proteome</keyword>
<dbReference type="Proteomes" id="UP001378242">
    <property type="component" value="Unassembled WGS sequence"/>
</dbReference>
<dbReference type="RefSeq" id="WP_077376582.1">
    <property type="nucleotide sequence ID" value="NZ_CP017114.1"/>
</dbReference>